<proteinExistence type="predicted"/>
<dbReference type="EMBL" id="CP069109">
    <property type="protein sequence ID" value="QSS59522.1"/>
    <property type="molecule type" value="Genomic_DNA"/>
</dbReference>
<dbReference type="VEuPathDB" id="FungiDB:I7I51_08957"/>
<dbReference type="AlphaFoldDB" id="A0A8A1M4Z5"/>
<gene>
    <name evidence="2" type="ORF">I7I51_08957</name>
</gene>
<sequence>MVFGTKELHEEKLRFRTRTDPANVGLVRKPRAMKTYRVARPSNPSTPTNSKTETRGSKRPGPVLHPRKLNKQAPGPWALCCPLFVSLLSFAALVSCNKPRAEQKSTGTAQANAGAVTDPECDRSYMVDGRTTKMAHQLAASSTRPCLFLRQSLWPELAIPNQRRAFAGKHAMGIQSDGFSTLESSRCIRSRPLNHATSSGQAQHTVSGIAVARMGRRLRELPRIVDKLKGRTILHHTWIHGTPMHPLVSGSQLRTSSIEI</sequence>
<dbReference type="OrthoDB" id="10626952at2759"/>
<feature type="region of interest" description="Disordered" evidence="1">
    <location>
        <begin position="22"/>
        <end position="69"/>
    </location>
</feature>
<feature type="compositionally biased region" description="Polar residues" evidence="1">
    <location>
        <begin position="42"/>
        <end position="51"/>
    </location>
</feature>
<accession>A0A8A1M4Z5</accession>
<organism evidence="2 3">
    <name type="scientific">Ajellomyces capsulatus</name>
    <name type="common">Darling's disease fungus</name>
    <name type="synonym">Histoplasma capsulatum</name>
    <dbReference type="NCBI Taxonomy" id="5037"/>
    <lineage>
        <taxon>Eukaryota</taxon>
        <taxon>Fungi</taxon>
        <taxon>Dikarya</taxon>
        <taxon>Ascomycota</taxon>
        <taxon>Pezizomycotina</taxon>
        <taxon>Eurotiomycetes</taxon>
        <taxon>Eurotiomycetidae</taxon>
        <taxon>Onygenales</taxon>
        <taxon>Ajellomycetaceae</taxon>
        <taxon>Histoplasma</taxon>
    </lineage>
</organism>
<protein>
    <submittedName>
        <fullName evidence="2">Uncharacterized protein</fullName>
    </submittedName>
</protein>
<name>A0A8A1M4Z5_AJECA</name>
<evidence type="ECO:0000256" key="1">
    <source>
        <dbReference type="SAM" id="MobiDB-lite"/>
    </source>
</evidence>
<dbReference type="Proteomes" id="UP000663671">
    <property type="component" value="Chromosome 2"/>
</dbReference>
<reference evidence="2" key="1">
    <citation type="submission" date="2021-01" db="EMBL/GenBank/DDBJ databases">
        <title>Chromosome-level genome assembly of a human fungal pathogen reveals clustering of transcriptionally co-regulated genes.</title>
        <authorList>
            <person name="Voorhies M."/>
            <person name="Cohen S."/>
            <person name="Shea T.P."/>
            <person name="Petrus S."/>
            <person name="Munoz J.F."/>
            <person name="Poplawski S."/>
            <person name="Goldman W.E."/>
            <person name="Michael T."/>
            <person name="Cuomo C.A."/>
            <person name="Sil A."/>
            <person name="Beyhan S."/>
        </authorList>
    </citation>
    <scope>NUCLEOTIDE SEQUENCE</scope>
    <source>
        <strain evidence="2">WU24</strain>
    </source>
</reference>
<evidence type="ECO:0000313" key="3">
    <source>
        <dbReference type="Proteomes" id="UP000663671"/>
    </source>
</evidence>
<evidence type="ECO:0000313" key="2">
    <source>
        <dbReference type="EMBL" id="QSS59522.1"/>
    </source>
</evidence>